<reference evidence="3" key="1">
    <citation type="journal article" date="2019" name="Int. J. Syst. Evol. Microbiol.">
        <title>The Global Catalogue of Microorganisms (GCM) 10K type strain sequencing project: providing services to taxonomists for standard genome sequencing and annotation.</title>
        <authorList>
            <consortium name="The Broad Institute Genomics Platform"/>
            <consortium name="The Broad Institute Genome Sequencing Center for Infectious Disease"/>
            <person name="Wu L."/>
            <person name="Ma J."/>
        </authorList>
    </citation>
    <scope>NUCLEOTIDE SEQUENCE [LARGE SCALE GENOMIC DNA]</scope>
    <source>
        <strain evidence="3">JCM 9371</strain>
    </source>
</reference>
<evidence type="ECO:0000313" key="2">
    <source>
        <dbReference type="EMBL" id="MFD0685985.1"/>
    </source>
</evidence>
<organism evidence="2 3">
    <name type="scientific">Actinomadura fibrosa</name>
    <dbReference type="NCBI Taxonomy" id="111802"/>
    <lineage>
        <taxon>Bacteria</taxon>
        <taxon>Bacillati</taxon>
        <taxon>Actinomycetota</taxon>
        <taxon>Actinomycetes</taxon>
        <taxon>Streptosporangiales</taxon>
        <taxon>Thermomonosporaceae</taxon>
        <taxon>Actinomadura</taxon>
    </lineage>
</organism>
<name>A0ABW2XK20_9ACTN</name>
<evidence type="ECO:0000259" key="1">
    <source>
        <dbReference type="Pfam" id="PF13577"/>
    </source>
</evidence>
<accession>A0ABW2XK20</accession>
<dbReference type="CDD" id="cd00531">
    <property type="entry name" value="NTF2_like"/>
    <property type="match status" value="1"/>
</dbReference>
<dbReference type="Pfam" id="PF13577">
    <property type="entry name" value="SnoaL_4"/>
    <property type="match status" value="1"/>
</dbReference>
<dbReference type="RefSeq" id="WP_131755670.1">
    <property type="nucleotide sequence ID" value="NZ_CAACUY010000007.1"/>
</dbReference>
<feature type="domain" description="SnoaL-like" evidence="1">
    <location>
        <begin position="15"/>
        <end position="136"/>
    </location>
</feature>
<dbReference type="SUPFAM" id="SSF54427">
    <property type="entry name" value="NTF2-like"/>
    <property type="match status" value="1"/>
</dbReference>
<gene>
    <name evidence="2" type="ORF">ACFQZM_15885</name>
</gene>
<dbReference type="InterPro" id="IPR032710">
    <property type="entry name" value="NTF2-like_dom_sf"/>
</dbReference>
<comment type="caution">
    <text evidence="2">The sequence shown here is derived from an EMBL/GenBank/DDBJ whole genome shotgun (WGS) entry which is preliminary data.</text>
</comment>
<dbReference type="EMBL" id="JBHTGP010000007">
    <property type="protein sequence ID" value="MFD0685985.1"/>
    <property type="molecule type" value="Genomic_DNA"/>
</dbReference>
<keyword evidence="3" id="KW-1185">Reference proteome</keyword>
<dbReference type="Proteomes" id="UP001597063">
    <property type="component" value="Unassembled WGS sequence"/>
</dbReference>
<protein>
    <submittedName>
        <fullName evidence="2">Nuclear transport factor 2 family protein</fullName>
    </submittedName>
</protein>
<dbReference type="Gene3D" id="3.10.450.50">
    <property type="match status" value="1"/>
</dbReference>
<dbReference type="InterPro" id="IPR037401">
    <property type="entry name" value="SnoaL-like"/>
</dbReference>
<sequence>MTADDLDTLRRDVRYLKDRADILDCIARHARGCDRHDDDLISAAYHPDATDEHGFATNSGADYAAWVNPAHAATSQVHTHNVTTHSCDIDGDTAHCDSYVIVVLLGKDGRTAQFISGRYLDRLERRDGRWRIALRRSTVEVMFTADASVMTSSFFTKQGYLKGTRDTGDLTYQRPLGLEQTGSRWTAPTQTGSR</sequence>
<evidence type="ECO:0000313" key="3">
    <source>
        <dbReference type="Proteomes" id="UP001597063"/>
    </source>
</evidence>
<proteinExistence type="predicted"/>